<feature type="region of interest" description="Disordered" evidence="1">
    <location>
        <begin position="1"/>
        <end position="104"/>
    </location>
</feature>
<feature type="compositionally biased region" description="Polar residues" evidence="1">
    <location>
        <begin position="89"/>
        <end position="104"/>
    </location>
</feature>
<dbReference type="Proteomes" id="UP000739411">
    <property type="component" value="Unassembled WGS sequence"/>
</dbReference>
<evidence type="ECO:0000313" key="3">
    <source>
        <dbReference type="Proteomes" id="UP000739411"/>
    </source>
</evidence>
<evidence type="ECO:0000313" key="2">
    <source>
        <dbReference type="EMBL" id="MBK7416003.1"/>
    </source>
</evidence>
<evidence type="ECO:0000256" key="1">
    <source>
        <dbReference type="SAM" id="MobiDB-lite"/>
    </source>
</evidence>
<proteinExistence type="predicted"/>
<organism evidence="2 3">
    <name type="scientific">Candidatus Dechloromonas phosphorivorans</name>
    <dbReference type="NCBI Taxonomy" id="2899244"/>
    <lineage>
        <taxon>Bacteria</taxon>
        <taxon>Pseudomonadati</taxon>
        <taxon>Pseudomonadota</taxon>
        <taxon>Betaproteobacteria</taxon>
        <taxon>Rhodocyclales</taxon>
        <taxon>Azonexaceae</taxon>
        <taxon>Dechloromonas</taxon>
    </lineage>
</organism>
<feature type="compositionally biased region" description="Basic and acidic residues" evidence="1">
    <location>
        <begin position="11"/>
        <end position="33"/>
    </location>
</feature>
<feature type="compositionally biased region" description="Polar residues" evidence="1">
    <location>
        <begin position="1"/>
        <end position="10"/>
    </location>
</feature>
<dbReference type="EMBL" id="JADJMS010000029">
    <property type="protein sequence ID" value="MBK7416003.1"/>
    <property type="molecule type" value="Genomic_DNA"/>
</dbReference>
<accession>A0A935JY66</accession>
<protein>
    <submittedName>
        <fullName evidence="2">Uncharacterized protein</fullName>
    </submittedName>
</protein>
<reference evidence="2 3" key="1">
    <citation type="submission" date="2020-10" db="EMBL/GenBank/DDBJ databases">
        <title>Connecting structure to function with the recovery of over 1000 high-quality activated sludge metagenome-assembled genomes encoding full-length rRNA genes using long-read sequencing.</title>
        <authorList>
            <person name="Singleton C.M."/>
            <person name="Petriglieri F."/>
            <person name="Kristensen J.M."/>
            <person name="Kirkegaard R.H."/>
            <person name="Michaelsen T.Y."/>
            <person name="Andersen M.H."/>
            <person name="Karst S.M."/>
            <person name="Dueholm M.S."/>
            <person name="Nielsen P.H."/>
            <person name="Albertsen M."/>
        </authorList>
    </citation>
    <scope>NUCLEOTIDE SEQUENCE [LARGE SCALE GENOMIC DNA]</scope>
    <source>
        <strain evidence="2">EsbW_18-Q3-R4-48_BATAC.463</strain>
    </source>
</reference>
<feature type="compositionally biased region" description="Low complexity" evidence="1">
    <location>
        <begin position="69"/>
        <end position="79"/>
    </location>
</feature>
<dbReference type="AlphaFoldDB" id="A0A935JY66"/>
<sequence>MQKSIKMQQEASDRALQEALRKANEQSAKEKSELQQAMDKMLKEALAKQNAALEADRAARQSALSGSSKPAAPELKAVPAPLPPPPVSTLAQTTQRLPSGPANQFVETASSDRPAQFAMLTNPNQQKSAQQNAQTLLNDKLPVPGDEWEYQADYLYDGKRTIRQRVKAVVPGTGVLEEFFVNGNPAGQIVFEGKLVVFASPNGALLFAPYWSGKNLDALELVWERCNRDLTCRAKMKSRGEESLQVKAGKFETMKYVIDIDFVTFNVAPARSGSVELTVWYSNEYQRVIKQEVYSGSPNTKGVNGSMELVSFRAPR</sequence>
<name>A0A935JY66_9RHOO</name>
<gene>
    <name evidence="2" type="ORF">IPJ38_13675</name>
</gene>
<comment type="caution">
    <text evidence="2">The sequence shown here is derived from an EMBL/GenBank/DDBJ whole genome shotgun (WGS) entry which is preliminary data.</text>
</comment>